<dbReference type="SMART" id="SM00086">
    <property type="entry name" value="PAC"/>
    <property type="match status" value="3"/>
</dbReference>
<dbReference type="CDD" id="cd17546">
    <property type="entry name" value="REC_hyHK_CKI1_RcsC-like"/>
    <property type="match status" value="1"/>
</dbReference>
<dbReference type="PROSITE" id="PS50113">
    <property type="entry name" value="PAC"/>
    <property type="match status" value="1"/>
</dbReference>
<evidence type="ECO:0000256" key="4">
    <source>
        <dbReference type="ARBA" id="ARBA00022679"/>
    </source>
</evidence>
<evidence type="ECO:0000256" key="1">
    <source>
        <dbReference type="ARBA" id="ARBA00000085"/>
    </source>
</evidence>
<dbReference type="InterPro" id="IPR013656">
    <property type="entry name" value="PAS_4"/>
</dbReference>
<evidence type="ECO:0000313" key="15">
    <source>
        <dbReference type="Proteomes" id="UP000636888"/>
    </source>
</evidence>
<accession>A0A8J7IP26</accession>
<dbReference type="PROSITE" id="PS50112">
    <property type="entry name" value="PAS"/>
    <property type="match status" value="4"/>
</dbReference>
<feature type="domain" description="PAS" evidence="12">
    <location>
        <begin position="543"/>
        <end position="597"/>
    </location>
</feature>
<keyword evidence="15" id="KW-1185">Reference proteome</keyword>
<dbReference type="PANTHER" id="PTHR43065">
    <property type="entry name" value="SENSOR HISTIDINE KINASE"/>
    <property type="match status" value="1"/>
</dbReference>
<dbReference type="Pfam" id="PF00072">
    <property type="entry name" value="Response_reg"/>
    <property type="match status" value="1"/>
</dbReference>
<dbReference type="InterPro" id="IPR011006">
    <property type="entry name" value="CheY-like_superfamily"/>
</dbReference>
<dbReference type="Proteomes" id="UP000636888">
    <property type="component" value="Unassembled WGS sequence"/>
</dbReference>
<dbReference type="RefSeq" id="WP_199384086.1">
    <property type="nucleotide sequence ID" value="NZ_JAEMHM010000008.1"/>
</dbReference>
<dbReference type="SUPFAM" id="SSF55874">
    <property type="entry name" value="ATPase domain of HSP90 chaperone/DNA topoisomerase II/histidine kinase"/>
    <property type="match status" value="1"/>
</dbReference>
<dbReference type="SUPFAM" id="SSF52172">
    <property type="entry name" value="CheY-like"/>
    <property type="match status" value="1"/>
</dbReference>
<dbReference type="InterPro" id="IPR000014">
    <property type="entry name" value="PAS"/>
</dbReference>
<evidence type="ECO:0000256" key="2">
    <source>
        <dbReference type="ARBA" id="ARBA00012438"/>
    </source>
</evidence>
<dbReference type="Pfam" id="PF08448">
    <property type="entry name" value="PAS_4"/>
    <property type="match status" value="2"/>
</dbReference>
<keyword evidence="6" id="KW-0418">Kinase</keyword>
<dbReference type="SMART" id="SM00448">
    <property type="entry name" value="REC"/>
    <property type="match status" value="1"/>
</dbReference>
<dbReference type="Gene3D" id="3.40.50.2300">
    <property type="match status" value="1"/>
</dbReference>
<proteinExistence type="predicted"/>
<dbReference type="Pfam" id="PF00989">
    <property type="entry name" value="PAS"/>
    <property type="match status" value="1"/>
</dbReference>
<dbReference type="SUPFAM" id="SSF47384">
    <property type="entry name" value="Homodimeric domain of signal transducing histidine kinase"/>
    <property type="match status" value="1"/>
</dbReference>
<feature type="domain" description="PAC" evidence="13">
    <location>
        <begin position="490"/>
        <end position="542"/>
    </location>
</feature>
<feature type="domain" description="PAS" evidence="12">
    <location>
        <begin position="296"/>
        <end position="338"/>
    </location>
</feature>
<keyword evidence="7" id="KW-0067">ATP-binding</keyword>
<evidence type="ECO:0000313" key="14">
    <source>
        <dbReference type="EMBL" id="MBJ6725193.1"/>
    </source>
</evidence>
<dbReference type="SMART" id="SM00091">
    <property type="entry name" value="PAS"/>
    <property type="match status" value="4"/>
</dbReference>
<protein>
    <recommendedName>
        <fullName evidence="2">histidine kinase</fullName>
        <ecNumber evidence="2">2.7.13.3</ecNumber>
    </recommendedName>
</protein>
<dbReference type="InterPro" id="IPR000700">
    <property type="entry name" value="PAS-assoc_C"/>
</dbReference>
<dbReference type="SMART" id="SM00387">
    <property type="entry name" value="HATPase_c"/>
    <property type="match status" value="1"/>
</dbReference>
<dbReference type="Gene3D" id="1.10.287.130">
    <property type="match status" value="1"/>
</dbReference>
<dbReference type="Gene3D" id="3.30.450.20">
    <property type="entry name" value="PAS domain"/>
    <property type="match status" value="4"/>
</dbReference>
<dbReference type="InterPro" id="IPR003018">
    <property type="entry name" value="GAF"/>
</dbReference>
<dbReference type="CDD" id="cd00082">
    <property type="entry name" value="HisKA"/>
    <property type="match status" value="1"/>
</dbReference>
<feature type="domain" description="Histidine kinase" evidence="10">
    <location>
        <begin position="687"/>
        <end position="908"/>
    </location>
</feature>
<dbReference type="PROSITE" id="PS50109">
    <property type="entry name" value="HIS_KIN"/>
    <property type="match status" value="1"/>
</dbReference>
<dbReference type="PANTHER" id="PTHR43065:SF46">
    <property type="entry name" value="C4-DICARBOXYLATE TRANSPORT SENSOR PROTEIN DCTB"/>
    <property type="match status" value="1"/>
</dbReference>
<keyword evidence="8" id="KW-0902">Two-component regulatory system</keyword>
<dbReference type="SMART" id="SM00065">
    <property type="entry name" value="GAF"/>
    <property type="match status" value="1"/>
</dbReference>
<dbReference type="Pfam" id="PF13426">
    <property type="entry name" value="PAS_9"/>
    <property type="match status" value="1"/>
</dbReference>
<dbReference type="InterPro" id="IPR003661">
    <property type="entry name" value="HisK_dim/P_dom"/>
</dbReference>
<evidence type="ECO:0000259" key="11">
    <source>
        <dbReference type="PROSITE" id="PS50110"/>
    </source>
</evidence>
<dbReference type="InterPro" id="IPR004358">
    <property type="entry name" value="Sig_transdc_His_kin-like_C"/>
</dbReference>
<dbReference type="CDD" id="cd00130">
    <property type="entry name" value="PAS"/>
    <property type="match status" value="3"/>
</dbReference>
<dbReference type="Pfam" id="PF13185">
    <property type="entry name" value="GAF_2"/>
    <property type="match status" value="1"/>
</dbReference>
<dbReference type="InterPro" id="IPR029016">
    <property type="entry name" value="GAF-like_dom_sf"/>
</dbReference>
<comment type="caution">
    <text evidence="14">The sequence shown here is derived from an EMBL/GenBank/DDBJ whole genome shotgun (WGS) entry which is preliminary data.</text>
</comment>
<evidence type="ECO:0000259" key="12">
    <source>
        <dbReference type="PROSITE" id="PS50112"/>
    </source>
</evidence>
<dbReference type="NCBIfam" id="TIGR00229">
    <property type="entry name" value="sensory_box"/>
    <property type="match status" value="3"/>
</dbReference>
<dbReference type="InterPro" id="IPR013767">
    <property type="entry name" value="PAS_fold"/>
</dbReference>
<dbReference type="Pfam" id="PF02518">
    <property type="entry name" value="HATPase_c"/>
    <property type="match status" value="1"/>
</dbReference>
<dbReference type="GO" id="GO:0006355">
    <property type="term" value="P:regulation of DNA-templated transcription"/>
    <property type="evidence" value="ECO:0007669"/>
    <property type="project" value="InterPro"/>
</dbReference>
<dbReference type="EC" id="2.7.13.3" evidence="2"/>
<comment type="catalytic activity">
    <reaction evidence="1">
        <text>ATP + protein L-histidine = ADP + protein N-phospho-L-histidine.</text>
        <dbReference type="EC" id="2.7.13.3"/>
    </reaction>
</comment>
<dbReference type="InterPro" id="IPR036890">
    <property type="entry name" value="HATPase_C_sf"/>
</dbReference>
<sequence length="1053" mass="115787">MEPLQGSPICDQDFRTIIASAIDAFIVVSPSGHVLEANDSYCQMTGYRRDEVVNRHLSEIDPIDDAETVARRAEEIIRAGGLRFEAQHRHKNGSAIDVEVSANYSSIHGGCFVSFIRDISDQRRTRGTIAARLRLMEFALNHSVDELLQRAVDEAEELTGSAIGFFHLVDSDRQMISLNAWSRRTLGQCRPTPERSGHYPLSEAGVWADCIREGRPVIHNDVATLGSKQRFPHGHVAVFREVVVPVFRDKRIVAVLGIGNKPSDYTPWDVKAVSLLADLAWDITERKLIVQELARSEERFRHLFEESQDAVFLTLSDGRVLRANSAACAMFGRSEEEICAVGRDGIMNLDDPRLAAVLKERNRLGRAFTELTCVRKNGEIFPAEVSSVICSRETLETYVIIRDISARKQAEEALKESRAMLQNIVNSTPDAIYAKDRLGRYQLFNNGAERVVGKKADEVLGKDDAFIFPAESAAVIKAQDRQVLEAGAIRTFEEQLPDHSGSQRIFLSTKGPMLDAEGKPVGIFGIARDITDRKLAEVRLTESEHRFRSLFEEMTEGVALHSVVRDEAGTVVNYRIEMVNPAFTRILGIPAEQVVGKLGSEAFGDPAPYLNRYAQVVNSKRSMRFTTNHEPMQRQFEISAMPWESDGFATIFQDVTQKMENEKLQRQQADQLQHTQKLESLGVLAGGIAHDFNNILSIILGNCGLAVISPARTGDCLQHIEKAAERAAELCRQMMVYAGKADSVRMPLELRALTEEMVQMLRSTMGANLAVSFDAAAELPSIAGDASQFRQVVMNLLINAAEAIGEAQGKIAIALAPVLIDSDRVCDYCGKPIPHGRYVCLEVTDNGSGMNEETLRRVFEPFYSTKFAGRGLGMSAVLGIVIGHQGAVQIASTPGSGTTFKVFFPVPVTKVPGPELPAAPDSPEWQGAGTVLLAEDEEQILHIAQLMLEELGFAVVPAANGQEALELFQQHREAITLVLTDVGMPEMDGYVLVKELNRLAPGVPIVVSSGFGDATVAERLADGIAATISKPYRFDRLREVLKRVLSANGGTAV</sequence>
<dbReference type="EMBL" id="JAEMHM010000008">
    <property type="protein sequence ID" value="MBJ6725193.1"/>
    <property type="molecule type" value="Genomic_DNA"/>
</dbReference>
<dbReference type="PRINTS" id="PR00344">
    <property type="entry name" value="BCTRLSENSOR"/>
</dbReference>
<evidence type="ECO:0000259" key="10">
    <source>
        <dbReference type="PROSITE" id="PS50109"/>
    </source>
</evidence>
<evidence type="ECO:0000256" key="5">
    <source>
        <dbReference type="ARBA" id="ARBA00022741"/>
    </source>
</evidence>
<evidence type="ECO:0000259" key="13">
    <source>
        <dbReference type="PROSITE" id="PS50113"/>
    </source>
</evidence>
<dbReference type="InterPro" id="IPR036097">
    <property type="entry name" value="HisK_dim/P_sf"/>
</dbReference>
<dbReference type="InterPro" id="IPR005467">
    <property type="entry name" value="His_kinase_dom"/>
</dbReference>
<keyword evidence="3 9" id="KW-0597">Phosphoprotein</keyword>
<feature type="domain" description="PAS" evidence="12">
    <location>
        <begin position="10"/>
        <end position="80"/>
    </location>
</feature>
<feature type="domain" description="PAS" evidence="12">
    <location>
        <begin position="417"/>
        <end position="487"/>
    </location>
</feature>
<dbReference type="Gene3D" id="3.30.450.40">
    <property type="match status" value="1"/>
</dbReference>
<dbReference type="PROSITE" id="PS50110">
    <property type="entry name" value="RESPONSE_REGULATORY"/>
    <property type="match status" value="1"/>
</dbReference>
<feature type="modified residue" description="4-aspartylphosphate" evidence="9">
    <location>
        <position position="981"/>
    </location>
</feature>
<dbReference type="InterPro" id="IPR035965">
    <property type="entry name" value="PAS-like_dom_sf"/>
</dbReference>
<evidence type="ECO:0000256" key="8">
    <source>
        <dbReference type="ARBA" id="ARBA00023012"/>
    </source>
</evidence>
<evidence type="ECO:0000256" key="9">
    <source>
        <dbReference type="PROSITE-ProRule" id="PRU00169"/>
    </source>
</evidence>
<evidence type="ECO:0000256" key="3">
    <source>
        <dbReference type="ARBA" id="ARBA00022553"/>
    </source>
</evidence>
<dbReference type="InterPro" id="IPR003594">
    <property type="entry name" value="HATPase_dom"/>
</dbReference>
<dbReference type="InterPro" id="IPR001789">
    <property type="entry name" value="Sig_transdc_resp-reg_receiver"/>
</dbReference>
<keyword evidence="4" id="KW-0808">Transferase</keyword>
<evidence type="ECO:0000256" key="6">
    <source>
        <dbReference type="ARBA" id="ARBA00022777"/>
    </source>
</evidence>
<dbReference type="InterPro" id="IPR001610">
    <property type="entry name" value="PAC"/>
</dbReference>
<gene>
    <name evidence="14" type="ORF">JFN93_10775</name>
</gene>
<dbReference type="SUPFAM" id="SSF55781">
    <property type="entry name" value="GAF domain-like"/>
    <property type="match status" value="1"/>
</dbReference>
<dbReference type="SUPFAM" id="SSF55785">
    <property type="entry name" value="PYP-like sensor domain (PAS domain)"/>
    <property type="match status" value="4"/>
</dbReference>
<organism evidence="14 15">
    <name type="scientific">Geomesophilobacter sediminis</name>
    <dbReference type="NCBI Taxonomy" id="2798584"/>
    <lineage>
        <taxon>Bacteria</taxon>
        <taxon>Pseudomonadati</taxon>
        <taxon>Thermodesulfobacteriota</taxon>
        <taxon>Desulfuromonadia</taxon>
        <taxon>Geobacterales</taxon>
        <taxon>Geobacteraceae</taxon>
        <taxon>Geomesophilobacter</taxon>
    </lineage>
</organism>
<keyword evidence="5" id="KW-0547">Nucleotide-binding</keyword>
<name>A0A8J7IP26_9BACT</name>
<feature type="domain" description="Response regulatory" evidence="11">
    <location>
        <begin position="930"/>
        <end position="1045"/>
    </location>
</feature>
<dbReference type="GO" id="GO:0000155">
    <property type="term" value="F:phosphorelay sensor kinase activity"/>
    <property type="evidence" value="ECO:0007669"/>
    <property type="project" value="InterPro"/>
</dbReference>
<dbReference type="AlphaFoldDB" id="A0A8J7IP26"/>
<reference evidence="14" key="1">
    <citation type="submission" date="2020-12" db="EMBL/GenBank/DDBJ databases">
        <title>Geomonas sp. Red875, isolated from river sediment.</title>
        <authorList>
            <person name="Xu Z."/>
            <person name="Zhang Z."/>
            <person name="Masuda Y."/>
            <person name="Itoh H."/>
            <person name="Senoo K."/>
        </authorList>
    </citation>
    <scope>NUCLEOTIDE SEQUENCE</scope>
    <source>
        <strain evidence="14">Red875</strain>
    </source>
</reference>
<dbReference type="GO" id="GO:0005524">
    <property type="term" value="F:ATP binding"/>
    <property type="evidence" value="ECO:0007669"/>
    <property type="project" value="UniProtKB-KW"/>
</dbReference>
<dbReference type="Gene3D" id="3.30.565.10">
    <property type="entry name" value="Histidine kinase-like ATPase, C-terminal domain"/>
    <property type="match status" value="1"/>
</dbReference>
<evidence type="ECO:0000256" key="7">
    <source>
        <dbReference type="ARBA" id="ARBA00022840"/>
    </source>
</evidence>